<dbReference type="PROSITE" id="PS00174">
    <property type="entry name" value="P_GLUCOSE_ISOMERASE_2"/>
    <property type="match status" value="1"/>
</dbReference>
<feature type="active site" evidence="7">
    <location>
        <position position="377"/>
    </location>
</feature>
<reference evidence="10" key="1">
    <citation type="journal article" date="2019" name="Int. J. Syst. Evol. Microbiol.">
        <title>The Global Catalogue of Microorganisms (GCM) 10K type strain sequencing project: providing services to taxonomists for standard genome sequencing and annotation.</title>
        <authorList>
            <consortium name="The Broad Institute Genomics Platform"/>
            <consortium name="The Broad Institute Genome Sequencing Center for Infectious Disease"/>
            <person name="Wu L."/>
            <person name="Ma J."/>
        </authorList>
    </citation>
    <scope>NUCLEOTIDE SEQUENCE [LARGE SCALE GENOMIC DNA]</scope>
    <source>
        <strain evidence="10">CGMCC 1.16306</strain>
    </source>
</reference>
<dbReference type="EC" id="5.3.1.9" evidence="7"/>
<dbReference type="RefSeq" id="WP_380217326.1">
    <property type="nucleotide sequence ID" value="NZ_JBHTBN010000003.1"/>
</dbReference>
<keyword evidence="5 7" id="KW-0413">Isomerase</keyword>
<gene>
    <name evidence="7 9" type="primary">pgi</name>
    <name evidence="9" type="ORF">ACFQO1_07260</name>
</gene>
<sequence>MPLPKINPTTTAAWKKLEAHFSETEQLHMATLFAEDASRVSKMKIEWEDFYLDFSKNRVTHETMELLLELAEEVQLKTAIEAQYNGEHINETEDRAVLHTALRDFDSMKPEVKKGLQQMQDFSEKIISTTYKGYTGKPITDIVNIGIGGSHLGPEMVTEALSFYKNELNVHYISNVDGDHVHEVLKKISPETTLFIVVSKSFTTQETRTNATTVRNWFVEKASEKAISKHFVAVSSNHKAVKKFGITTENIFPMWDWVGGRFSLWSAVGLSICCSIGYKHFEDLLKGAHKMDTHFRTAQFSENMPVVLALLSVWYNNFFKCQTAAIIPYTQYLKKFVDYLQQAVMESNGKCVDRNGDLISYETGMILWGNTGTNAQHAFFQLLHQGTKLVPCDFIAFRESLYGATDHQNKLLANCFAQTEALLQGSGDEAVDSHKYFKGNRPSNTLLIHKVTPESLGKLIALYEHKIFVQGVILNIFSYDQWGVELGKRTAIETLAAIANNEVSAIKNVSTKGLLQKKNEFR</sequence>
<dbReference type="PANTHER" id="PTHR11469">
    <property type="entry name" value="GLUCOSE-6-PHOSPHATE ISOMERASE"/>
    <property type="match status" value="1"/>
</dbReference>
<evidence type="ECO:0000256" key="6">
    <source>
        <dbReference type="ARBA" id="ARBA00029321"/>
    </source>
</evidence>
<dbReference type="Gene3D" id="3.40.50.10490">
    <property type="entry name" value="Glucose-6-phosphate isomerase like protein, domain 1"/>
    <property type="match status" value="2"/>
</dbReference>
<evidence type="ECO:0000256" key="3">
    <source>
        <dbReference type="ARBA" id="ARBA00022432"/>
    </source>
</evidence>
<evidence type="ECO:0000256" key="2">
    <source>
        <dbReference type="ARBA" id="ARBA00006604"/>
    </source>
</evidence>
<comment type="pathway">
    <text evidence="1 7 8">Carbohydrate degradation; glycolysis; D-glyceraldehyde 3-phosphate and glycerone phosphate from D-glucose: step 2/4.</text>
</comment>
<dbReference type="EMBL" id="JBHTBN010000003">
    <property type="protein sequence ID" value="MFC7357480.1"/>
    <property type="molecule type" value="Genomic_DNA"/>
</dbReference>
<dbReference type="InterPro" id="IPR018189">
    <property type="entry name" value="Phosphoglucose_isomerase_CS"/>
</dbReference>
<dbReference type="PROSITE" id="PS00765">
    <property type="entry name" value="P_GLUCOSE_ISOMERASE_1"/>
    <property type="match status" value="1"/>
</dbReference>
<name>A0ABW2MV97_9FLAO</name>
<evidence type="ECO:0000256" key="8">
    <source>
        <dbReference type="RuleBase" id="RU000612"/>
    </source>
</evidence>
<dbReference type="SUPFAM" id="SSF53697">
    <property type="entry name" value="SIS domain"/>
    <property type="match status" value="1"/>
</dbReference>
<protein>
    <recommendedName>
        <fullName evidence="7">Glucose-6-phosphate isomerase</fullName>
        <shortName evidence="7">GPI</shortName>
        <ecNumber evidence="7">5.3.1.9</ecNumber>
    </recommendedName>
    <alternativeName>
        <fullName evidence="7">Phosphoglucose isomerase</fullName>
        <shortName evidence="7">PGI</shortName>
    </alternativeName>
    <alternativeName>
        <fullName evidence="7">Phosphohexose isomerase</fullName>
        <shortName evidence="7">PHI</shortName>
    </alternativeName>
</protein>
<dbReference type="HAMAP" id="MF_00473">
    <property type="entry name" value="G6P_isomerase"/>
    <property type="match status" value="1"/>
</dbReference>
<comment type="catalytic activity">
    <reaction evidence="6 7 8">
        <text>alpha-D-glucose 6-phosphate = beta-D-fructose 6-phosphate</text>
        <dbReference type="Rhea" id="RHEA:11816"/>
        <dbReference type="ChEBI" id="CHEBI:57634"/>
        <dbReference type="ChEBI" id="CHEBI:58225"/>
        <dbReference type="EC" id="5.3.1.9"/>
    </reaction>
</comment>
<dbReference type="InterPro" id="IPR001672">
    <property type="entry name" value="G6P_Isomerase"/>
</dbReference>
<accession>A0ABW2MV97</accession>
<dbReference type="PROSITE" id="PS51463">
    <property type="entry name" value="P_GLUCOSE_ISOMERASE_3"/>
    <property type="match status" value="1"/>
</dbReference>
<dbReference type="Proteomes" id="UP001596415">
    <property type="component" value="Unassembled WGS sequence"/>
</dbReference>
<keyword evidence="7" id="KW-0963">Cytoplasm</keyword>
<dbReference type="PANTHER" id="PTHR11469:SF1">
    <property type="entry name" value="GLUCOSE-6-PHOSPHATE ISOMERASE"/>
    <property type="match status" value="1"/>
</dbReference>
<evidence type="ECO:0000256" key="4">
    <source>
        <dbReference type="ARBA" id="ARBA00023152"/>
    </source>
</evidence>
<comment type="pathway">
    <text evidence="7">Carbohydrate biosynthesis; gluconeogenesis.</text>
</comment>
<dbReference type="CDD" id="cd05016">
    <property type="entry name" value="SIS_PGI_2"/>
    <property type="match status" value="1"/>
</dbReference>
<dbReference type="NCBIfam" id="NF001211">
    <property type="entry name" value="PRK00179.1"/>
    <property type="match status" value="1"/>
</dbReference>
<keyword evidence="3 7" id="KW-0312">Gluconeogenesis</keyword>
<evidence type="ECO:0000256" key="7">
    <source>
        <dbReference type="HAMAP-Rule" id="MF_00473"/>
    </source>
</evidence>
<dbReference type="GO" id="GO:0004347">
    <property type="term" value="F:glucose-6-phosphate isomerase activity"/>
    <property type="evidence" value="ECO:0007669"/>
    <property type="project" value="UniProtKB-EC"/>
</dbReference>
<dbReference type="InterPro" id="IPR035482">
    <property type="entry name" value="SIS_PGI_2"/>
</dbReference>
<evidence type="ECO:0000313" key="10">
    <source>
        <dbReference type="Proteomes" id="UP001596415"/>
    </source>
</evidence>
<proteinExistence type="inferred from homology"/>
<feature type="active site" evidence="7">
    <location>
        <position position="488"/>
    </location>
</feature>
<evidence type="ECO:0000313" key="9">
    <source>
        <dbReference type="EMBL" id="MFC7357480.1"/>
    </source>
</evidence>
<dbReference type="CDD" id="cd05015">
    <property type="entry name" value="SIS_PGI_1"/>
    <property type="match status" value="1"/>
</dbReference>
<keyword evidence="10" id="KW-1185">Reference proteome</keyword>
<dbReference type="Pfam" id="PF00342">
    <property type="entry name" value="PGI"/>
    <property type="match status" value="1"/>
</dbReference>
<organism evidence="9 10">
    <name type="scientific">Jejudonia soesokkakensis</name>
    <dbReference type="NCBI Taxonomy" id="1323432"/>
    <lineage>
        <taxon>Bacteria</taxon>
        <taxon>Pseudomonadati</taxon>
        <taxon>Bacteroidota</taxon>
        <taxon>Flavobacteriia</taxon>
        <taxon>Flavobacteriales</taxon>
        <taxon>Flavobacteriaceae</taxon>
        <taxon>Jejudonia</taxon>
    </lineage>
</organism>
<dbReference type="Gene3D" id="1.10.1390.10">
    <property type="match status" value="1"/>
</dbReference>
<comment type="subcellular location">
    <subcellularLocation>
        <location evidence="7">Cytoplasm</location>
    </subcellularLocation>
</comment>
<comment type="caution">
    <text evidence="9">The sequence shown here is derived from an EMBL/GenBank/DDBJ whole genome shotgun (WGS) entry which is preliminary data.</text>
</comment>
<dbReference type="InterPro" id="IPR035476">
    <property type="entry name" value="SIS_PGI_1"/>
</dbReference>
<dbReference type="InterPro" id="IPR023096">
    <property type="entry name" value="G6P_Isomerase_C"/>
</dbReference>
<comment type="similarity">
    <text evidence="2 7 8">Belongs to the GPI family.</text>
</comment>
<comment type="function">
    <text evidence="7">Catalyzes the reversible isomerization of glucose-6-phosphate to fructose-6-phosphate.</text>
</comment>
<evidence type="ECO:0000256" key="5">
    <source>
        <dbReference type="ARBA" id="ARBA00023235"/>
    </source>
</evidence>
<dbReference type="PRINTS" id="PR00662">
    <property type="entry name" value="G6PISOMERASE"/>
</dbReference>
<feature type="active site" description="Proton donor" evidence="7">
    <location>
        <position position="346"/>
    </location>
</feature>
<evidence type="ECO:0000256" key="1">
    <source>
        <dbReference type="ARBA" id="ARBA00004926"/>
    </source>
</evidence>
<dbReference type="InterPro" id="IPR046348">
    <property type="entry name" value="SIS_dom_sf"/>
</dbReference>
<keyword evidence="4 7" id="KW-0324">Glycolysis</keyword>